<proteinExistence type="predicted"/>
<name>A0A1F8ETB3_9BACT</name>
<evidence type="ECO:0000313" key="2">
    <source>
        <dbReference type="EMBL" id="OGN04063.1"/>
    </source>
</evidence>
<reference evidence="2 3" key="1">
    <citation type="journal article" date="2016" name="Nat. Commun.">
        <title>Thousands of microbial genomes shed light on interconnected biogeochemical processes in an aquifer system.</title>
        <authorList>
            <person name="Anantharaman K."/>
            <person name="Brown C.T."/>
            <person name="Hug L.A."/>
            <person name="Sharon I."/>
            <person name="Castelle C.J."/>
            <person name="Probst A.J."/>
            <person name="Thomas B.C."/>
            <person name="Singh A."/>
            <person name="Wilkins M.J."/>
            <person name="Karaoz U."/>
            <person name="Brodie E.L."/>
            <person name="Williams K.H."/>
            <person name="Hubbard S.S."/>
            <person name="Banfield J.F."/>
        </authorList>
    </citation>
    <scope>NUCLEOTIDE SEQUENCE [LARGE SCALE GENOMIC DNA]</scope>
</reference>
<comment type="caution">
    <text evidence="2">The sequence shown here is derived from an EMBL/GenBank/DDBJ whole genome shotgun (WGS) entry which is preliminary data.</text>
</comment>
<dbReference type="SUPFAM" id="SSF143100">
    <property type="entry name" value="TTHA1013/TTHA0281-like"/>
    <property type="match status" value="1"/>
</dbReference>
<organism evidence="2 3">
    <name type="scientific">Candidatus Yanofskybacteria bacterium RIFCSPHIGHO2_01_FULL_44_17</name>
    <dbReference type="NCBI Taxonomy" id="1802668"/>
    <lineage>
        <taxon>Bacteria</taxon>
        <taxon>Candidatus Yanofskyibacteriota</taxon>
    </lineage>
</organism>
<dbReference type="PANTHER" id="PTHR34504:SF2">
    <property type="entry name" value="UPF0150 PROTEIN SSL0259"/>
    <property type="match status" value="1"/>
</dbReference>
<protein>
    <recommendedName>
        <fullName evidence="1">HicB-like antitoxin of toxin-antitoxin system domain-containing protein</fullName>
    </recommendedName>
</protein>
<dbReference type="Pfam" id="PF15919">
    <property type="entry name" value="HicB_lk_antitox"/>
    <property type="match status" value="1"/>
</dbReference>
<dbReference type="PANTHER" id="PTHR34504">
    <property type="entry name" value="ANTITOXIN HICB"/>
    <property type="match status" value="1"/>
</dbReference>
<dbReference type="AlphaFoldDB" id="A0A1F8ETB3"/>
<dbReference type="InterPro" id="IPR031807">
    <property type="entry name" value="HicB-like"/>
</dbReference>
<dbReference type="Proteomes" id="UP000177507">
    <property type="component" value="Unassembled WGS sequence"/>
</dbReference>
<feature type="domain" description="HicB-like antitoxin of toxin-antitoxin system" evidence="1">
    <location>
        <begin position="12"/>
        <end position="70"/>
    </location>
</feature>
<dbReference type="STRING" id="1802668.A2831_02755"/>
<accession>A0A1F8ETB3</accession>
<dbReference type="Gene3D" id="3.30.160.250">
    <property type="match status" value="1"/>
</dbReference>
<dbReference type="InterPro" id="IPR035069">
    <property type="entry name" value="TTHA1013/TTHA0281-like"/>
</dbReference>
<gene>
    <name evidence="2" type="ORF">A2831_02755</name>
</gene>
<evidence type="ECO:0000259" key="1">
    <source>
        <dbReference type="Pfam" id="PF15919"/>
    </source>
</evidence>
<dbReference type="InterPro" id="IPR051404">
    <property type="entry name" value="TA_system_antitoxin"/>
</dbReference>
<sequence>MAKRISQKIYQYTAIFEPDVRSGGFTVTIPSLPGCISEGDTFEEAADNIKEAAGLYLEVIKEQKADIPEEERGVVVAPIQIRV</sequence>
<dbReference type="EMBL" id="MGJI01000026">
    <property type="protein sequence ID" value="OGN04063.1"/>
    <property type="molecule type" value="Genomic_DNA"/>
</dbReference>
<evidence type="ECO:0000313" key="3">
    <source>
        <dbReference type="Proteomes" id="UP000177507"/>
    </source>
</evidence>